<evidence type="ECO:0000256" key="8">
    <source>
        <dbReference type="ARBA" id="ARBA00023102"/>
    </source>
</evidence>
<name>A0A2S6NGK7_RHOGL</name>
<evidence type="ECO:0000256" key="5">
    <source>
        <dbReference type="ARBA" id="ARBA00022605"/>
    </source>
</evidence>
<comment type="similarity">
    <text evidence="2">Belongs to the class-II pyridoxal-phosphate-dependent aminotransferase family. Histidinol-phosphate aminotransferase subfamily.</text>
</comment>
<keyword evidence="8" id="KW-0368">Histidine biosynthesis</keyword>
<feature type="region of interest" description="Disordered" evidence="10">
    <location>
        <begin position="1"/>
        <end position="26"/>
    </location>
</feature>
<comment type="pathway">
    <text evidence="1">Amino-acid biosynthesis; L-histidine biosynthesis; L-histidine from 5-phospho-alpha-D-ribose 1-diphosphate: step 7/9.</text>
</comment>
<dbReference type="AlphaFoldDB" id="A0A2S6NGK7"/>
<dbReference type="SUPFAM" id="SSF53383">
    <property type="entry name" value="PLP-dependent transferases"/>
    <property type="match status" value="1"/>
</dbReference>
<dbReference type="GO" id="GO:0030170">
    <property type="term" value="F:pyridoxal phosphate binding"/>
    <property type="evidence" value="ECO:0007669"/>
    <property type="project" value="InterPro"/>
</dbReference>
<dbReference type="OrthoDB" id="9799304at2"/>
<evidence type="ECO:0000256" key="7">
    <source>
        <dbReference type="ARBA" id="ARBA00022898"/>
    </source>
</evidence>
<dbReference type="RefSeq" id="WP_104519422.1">
    <property type="nucleotide sequence ID" value="NZ_NHRY01000139.1"/>
</dbReference>
<keyword evidence="6" id="KW-0808">Transferase</keyword>
<organism evidence="12 13">
    <name type="scientific">Rhodopila globiformis</name>
    <name type="common">Rhodopseudomonas globiformis</name>
    <dbReference type="NCBI Taxonomy" id="1071"/>
    <lineage>
        <taxon>Bacteria</taxon>
        <taxon>Pseudomonadati</taxon>
        <taxon>Pseudomonadota</taxon>
        <taxon>Alphaproteobacteria</taxon>
        <taxon>Acetobacterales</taxon>
        <taxon>Acetobacteraceae</taxon>
        <taxon>Rhodopila</taxon>
    </lineage>
</organism>
<dbReference type="EC" id="2.6.1.9" evidence="3"/>
<dbReference type="InterPro" id="IPR050106">
    <property type="entry name" value="HistidinolP_aminotransfase"/>
</dbReference>
<dbReference type="InterPro" id="IPR015424">
    <property type="entry name" value="PyrdxlP-dep_Trfase"/>
</dbReference>
<keyword evidence="7" id="KW-0663">Pyridoxal phosphate</keyword>
<dbReference type="Gene3D" id="3.90.1150.10">
    <property type="entry name" value="Aspartate Aminotransferase, domain 1"/>
    <property type="match status" value="1"/>
</dbReference>
<accession>A0A2S6NGK7</accession>
<dbReference type="GO" id="GO:0000105">
    <property type="term" value="P:L-histidine biosynthetic process"/>
    <property type="evidence" value="ECO:0007669"/>
    <property type="project" value="UniProtKB-KW"/>
</dbReference>
<comment type="catalytic activity">
    <reaction evidence="9">
        <text>L-histidinol phosphate + 2-oxoglutarate = 3-(imidazol-4-yl)-2-oxopropyl phosphate + L-glutamate</text>
        <dbReference type="Rhea" id="RHEA:23744"/>
        <dbReference type="ChEBI" id="CHEBI:16810"/>
        <dbReference type="ChEBI" id="CHEBI:29985"/>
        <dbReference type="ChEBI" id="CHEBI:57766"/>
        <dbReference type="ChEBI" id="CHEBI:57980"/>
        <dbReference type="EC" id="2.6.1.9"/>
    </reaction>
</comment>
<dbReference type="PANTHER" id="PTHR43643:SF6">
    <property type="entry name" value="HISTIDINOL-PHOSPHATE AMINOTRANSFERASE"/>
    <property type="match status" value="1"/>
</dbReference>
<dbReference type="PANTHER" id="PTHR43643">
    <property type="entry name" value="HISTIDINOL-PHOSPHATE AMINOTRANSFERASE 2"/>
    <property type="match status" value="1"/>
</dbReference>
<dbReference type="InterPro" id="IPR015421">
    <property type="entry name" value="PyrdxlP-dep_Trfase_major"/>
</dbReference>
<feature type="domain" description="Aminotransferase class I/classII large" evidence="11">
    <location>
        <begin position="24"/>
        <end position="324"/>
    </location>
</feature>
<keyword evidence="5" id="KW-0028">Amino-acid biosynthesis</keyword>
<comment type="caution">
    <text evidence="12">The sequence shown here is derived from an EMBL/GenBank/DDBJ whole genome shotgun (WGS) entry which is preliminary data.</text>
</comment>
<dbReference type="Gene3D" id="3.40.640.10">
    <property type="entry name" value="Type I PLP-dependent aspartate aminotransferase-like (Major domain)"/>
    <property type="match status" value="1"/>
</dbReference>
<evidence type="ECO:0000259" key="11">
    <source>
        <dbReference type="Pfam" id="PF00155"/>
    </source>
</evidence>
<dbReference type="EMBL" id="NHRY01000139">
    <property type="protein sequence ID" value="PPQ33737.1"/>
    <property type="molecule type" value="Genomic_DNA"/>
</dbReference>
<dbReference type="InterPro" id="IPR004839">
    <property type="entry name" value="Aminotransferase_I/II_large"/>
</dbReference>
<dbReference type="CDD" id="cd00609">
    <property type="entry name" value="AAT_like"/>
    <property type="match status" value="1"/>
</dbReference>
<evidence type="ECO:0000256" key="2">
    <source>
        <dbReference type="ARBA" id="ARBA00007970"/>
    </source>
</evidence>
<gene>
    <name evidence="12" type="ORF">CCS01_13785</name>
</gene>
<keyword evidence="4" id="KW-0032">Aminotransferase</keyword>
<evidence type="ECO:0000256" key="10">
    <source>
        <dbReference type="SAM" id="MobiDB-lite"/>
    </source>
</evidence>
<protein>
    <recommendedName>
        <fullName evidence="3">histidinol-phosphate transaminase</fullName>
        <ecNumber evidence="3">2.6.1.9</ecNumber>
    </recommendedName>
</protein>
<sequence length="342" mass="36800">MADHTFPLLPQHGGTDSGPEPRWDFSTNANPLGACPAVLEAVWAADLTRYPDPHYVALRQALAAHHATDPACIVVGTGVSELILRLVRACPGPVLVLRPTFSEYARCARIEGRTVRAVTSPANFLQHQREQCSTHPQDHRGLGFLCWPNNPDGECCDLGFLVEAASHGPLVADLAYAPLCPRPMLDAIEAAASRAVRLYAPNKAFGLTGLRAGYAVTPYPWPELHECAASWPVGPDGVAFLQATIGAPALDWLEAARPVLTDWRRALATGLANLGCAVRESQASFLMAEVGEATTVAAALRRHGLRVRDCTSFGLPGWIRLRAAPPEPRAALLAALRTELRR</sequence>
<evidence type="ECO:0000313" key="13">
    <source>
        <dbReference type="Proteomes" id="UP000239724"/>
    </source>
</evidence>
<evidence type="ECO:0000313" key="12">
    <source>
        <dbReference type="EMBL" id="PPQ33737.1"/>
    </source>
</evidence>
<evidence type="ECO:0000256" key="9">
    <source>
        <dbReference type="ARBA" id="ARBA00047481"/>
    </source>
</evidence>
<dbReference type="Proteomes" id="UP000239724">
    <property type="component" value="Unassembled WGS sequence"/>
</dbReference>
<dbReference type="Pfam" id="PF00155">
    <property type="entry name" value="Aminotran_1_2"/>
    <property type="match status" value="1"/>
</dbReference>
<evidence type="ECO:0000256" key="6">
    <source>
        <dbReference type="ARBA" id="ARBA00022679"/>
    </source>
</evidence>
<evidence type="ECO:0000256" key="3">
    <source>
        <dbReference type="ARBA" id="ARBA00012748"/>
    </source>
</evidence>
<keyword evidence="13" id="KW-1185">Reference proteome</keyword>
<proteinExistence type="inferred from homology"/>
<dbReference type="GO" id="GO:0004400">
    <property type="term" value="F:histidinol-phosphate transaminase activity"/>
    <property type="evidence" value="ECO:0007669"/>
    <property type="project" value="UniProtKB-EC"/>
</dbReference>
<evidence type="ECO:0000256" key="1">
    <source>
        <dbReference type="ARBA" id="ARBA00005011"/>
    </source>
</evidence>
<evidence type="ECO:0000256" key="4">
    <source>
        <dbReference type="ARBA" id="ARBA00022576"/>
    </source>
</evidence>
<dbReference type="InterPro" id="IPR015422">
    <property type="entry name" value="PyrdxlP-dep_Trfase_small"/>
</dbReference>
<reference evidence="12 13" key="1">
    <citation type="journal article" date="2018" name="Arch. Microbiol.">
        <title>New insights into the metabolic potential of the phototrophic purple bacterium Rhodopila globiformis DSM 161(T) from its draft genome sequence and evidence for a vanadium-dependent nitrogenase.</title>
        <authorList>
            <person name="Imhoff J.F."/>
            <person name="Rahn T."/>
            <person name="Kunzel S."/>
            <person name="Neulinger S.C."/>
        </authorList>
    </citation>
    <scope>NUCLEOTIDE SEQUENCE [LARGE SCALE GENOMIC DNA]</scope>
    <source>
        <strain evidence="12 13">DSM 161</strain>
    </source>
</reference>